<dbReference type="AlphaFoldDB" id="A0A210R2A3"/>
<name>A0A210R2A3_MIZYE</name>
<evidence type="ECO:0008006" key="4">
    <source>
        <dbReference type="Google" id="ProtNLM"/>
    </source>
</evidence>
<feature type="chain" id="PRO_5013278869" description="CUB domain-containing protein" evidence="1">
    <location>
        <begin position="19"/>
        <end position="148"/>
    </location>
</feature>
<proteinExistence type="predicted"/>
<dbReference type="EMBL" id="NEDP02000770">
    <property type="protein sequence ID" value="OWF55072.1"/>
    <property type="molecule type" value="Genomic_DNA"/>
</dbReference>
<reference evidence="2 3" key="1">
    <citation type="journal article" date="2017" name="Nat. Ecol. Evol.">
        <title>Scallop genome provides insights into evolution of bilaterian karyotype and development.</title>
        <authorList>
            <person name="Wang S."/>
            <person name="Zhang J."/>
            <person name="Jiao W."/>
            <person name="Li J."/>
            <person name="Xun X."/>
            <person name="Sun Y."/>
            <person name="Guo X."/>
            <person name="Huan P."/>
            <person name="Dong B."/>
            <person name="Zhang L."/>
            <person name="Hu X."/>
            <person name="Sun X."/>
            <person name="Wang J."/>
            <person name="Zhao C."/>
            <person name="Wang Y."/>
            <person name="Wang D."/>
            <person name="Huang X."/>
            <person name="Wang R."/>
            <person name="Lv J."/>
            <person name="Li Y."/>
            <person name="Zhang Z."/>
            <person name="Liu B."/>
            <person name="Lu W."/>
            <person name="Hui Y."/>
            <person name="Liang J."/>
            <person name="Zhou Z."/>
            <person name="Hou R."/>
            <person name="Li X."/>
            <person name="Liu Y."/>
            <person name="Li H."/>
            <person name="Ning X."/>
            <person name="Lin Y."/>
            <person name="Zhao L."/>
            <person name="Xing Q."/>
            <person name="Dou J."/>
            <person name="Li Y."/>
            <person name="Mao J."/>
            <person name="Guo H."/>
            <person name="Dou H."/>
            <person name="Li T."/>
            <person name="Mu C."/>
            <person name="Jiang W."/>
            <person name="Fu Q."/>
            <person name="Fu X."/>
            <person name="Miao Y."/>
            <person name="Liu J."/>
            <person name="Yu Q."/>
            <person name="Li R."/>
            <person name="Liao H."/>
            <person name="Li X."/>
            <person name="Kong Y."/>
            <person name="Jiang Z."/>
            <person name="Chourrout D."/>
            <person name="Li R."/>
            <person name="Bao Z."/>
        </authorList>
    </citation>
    <scope>NUCLEOTIDE SEQUENCE [LARGE SCALE GENOMIC DNA]</scope>
    <source>
        <strain evidence="2 3">PY_sf001</strain>
    </source>
</reference>
<protein>
    <recommendedName>
        <fullName evidence="4">CUB domain-containing protein</fullName>
    </recommendedName>
</protein>
<sequence length="148" mass="16959">MALFRVVFAFVVLGGVVCLPRRFLFQDRCTQDPETGHSHINHPDNGPTDYDVDMTCKNGTIYWNYPTGTIDLHFKGDHAFTVCFLDDLGADYLQFTDITRPGAPKMFPAFERDDPEKEYCVTSVNNILVVKMHAPQQTYMASLFYHLR</sequence>
<organism evidence="2 3">
    <name type="scientific">Mizuhopecten yessoensis</name>
    <name type="common">Japanese scallop</name>
    <name type="synonym">Patinopecten yessoensis</name>
    <dbReference type="NCBI Taxonomy" id="6573"/>
    <lineage>
        <taxon>Eukaryota</taxon>
        <taxon>Metazoa</taxon>
        <taxon>Spiralia</taxon>
        <taxon>Lophotrochozoa</taxon>
        <taxon>Mollusca</taxon>
        <taxon>Bivalvia</taxon>
        <taxon>Autobranchia</taxon>
        <taxon>Pteriomorphia</taxon>
        <taxon>Pectinida</taxon>
        <taxon>Pectinoidea</taxon>
        <taxon>Pectinidae</taxon>
        <taxon>Mizuhopecten</taxon>
    </lineage>
</organism>
<dbReference type="Proteomes" id="UP000242188">
    <property type="component" value="Unassembled WGS sequence"/>
</dbReference>
<accession>A0A210R2A3</accession>
<keyword evidence="1" id="KW-0732">Signal</keyword>
<feature type="signal peptide" evidence="1">
    <location>
        <begin position="1"/>
        <end position="18"/>
    </location>
</feature>
<comment type="caution">
    <text evidence="2">The sequence shown here is derived from an EMBL/GenBank/DDBJ whole genome shotgun (WGS) entry which is preliminary data.</text>
</comment>
<evidence type="ECO:0000313" key="3">
    <source>
        <dbReference type="Proteomes" id="UP000242188"/>
    </source>
</evidence>
<dbReference type="OrthoDB" id="6044963at2759"/>
<evidence type="ECO:0000256" key="1">
    <source>
        <dbReference type="SAM" id="SignalP"/>
    </source>
</evidence>
<keyword evidence="3" id="KW-1185">Reference proteome</keyword>
<evidence type="ECO:0000313" key="2">
    <source>
        <dbReference type="EMBL" id="OWF55072.1"/>
    </source>
</evidence>
<gene>
    <name evidence="2" type="ORF">KP79_PYT17055</name>
</gene>